<dbReference type="SUPFAM" id="SSF48452">
    <property type="entry name" value="TPR-like"/>
    <property type="match status" value="1"/>
</dbReference>
<dbReference type="InterPro" id="IPR036388">
    <property type="entry name" value="WH-like_DNA-bd_sf"/>
</dbReference>
<dbReference type="GO" id="GO:0006355">
    <property type="term" value="P:regulation of DNA-templated transcription"/>
    <property type="evidence" value="ECO:0007669"/>
    <property type="project" value="TreeGrafter"/>
</dbReference>
<dbReference type="Pfam" id="PF03704">
    <property type="entry name" value="BTAD"/>
    <property type="match status" value="1"/>
</dbReference>
<reference evidence="4 5" key="1">
    <citation type="submission" date="2020-08" db="EMBL/GenBank/DDBJ databases">
        <title>Genomic Encyclopedia of Type Strains, Phase IV (KMG-IV): sequencing the most valuable type-strain genomes for metagenomic binning, comparative biology and taxonomic classification.</title>
        <authorList>
            <person name="Goeker M."/>
        </authorList>
    </citation>
    <scope>NUCLEOTIDE SEQUENCE [LARGE SCALE GENOMIC DNA]</scope>
    <source>
        <strain evidence="4 5">DSM 23562</strain>
    </source>
</reference>
<evidence type="ECO:0000313" key="4">
    <source>
        <dbReference type="EMBL" id="MBB6050738.1"/>
    </source>
</evidence>
<name>A0A7W9SR73_ARMRO</name>
<dbReference type="Gene3D" id="1.10.10.10">
    <property type="entry name" value="Winged helix-like DNA-binding domain superfamily/Winged helix DNA-binding domain"/>
    <property type="match status" value="1"/>
</dbReference>
<dbReference type="Pfam" id="PF14516">
    <property type="entry name" value="AAA_35"/>
    <property type="match status" value="1"/>
</dbReference>
<dbReference type="EMBL" id="JACHGW010000002">
    <property type="protein sequence ID" value="MBB6050738.1"/>
    <property type="molecule type" value="Genomic_DNA"/>
</dbReference>
<dbReference type="RefSeq" id="WP_184196247.1">
    <property type="nucleotide sequence ID" value="NZ_JACHGW010000002.1"/>
</dbReference>
<keyword evidence="2" id="KW-0804">Transcription</keyword>
<evidence type="ECO:0000256" key="2">
    <source>
        <dbReference type="ARBA" id="ARBA00023163"/>
    </source>
</evidence>
<dbReference type="PANTHER" id="PTHR35807">
    <property type="entry name" value="TRANSCRIPTIONAL REGULATOR REDD-RELATED"/>
    <property type="match status" value="1"/>
</dbReference>
<dbReference type="InterPro" id="IPR011990">
    <property type="entry name" value="TPR-like_helical_dom_sf"/>
</dbReference>
<dbReference type="Gene3D" id="3.40.50.300">
    <property type="entry name" value="P-loop containing nucleotide triphosphate hydrolases"/>
    <property type="match status" value="1"/>
</dbReference>
<feature type="domain" description="Bacterial transcriptional activator" evidence="3">
    <location>
        <begin position="89"/>
        <end position="224"/>
    </location>
</feature>
<dbReference type="SUPFAM" id="SSF52540">
    <property type="entry name" value="P-loop containing nucleoside triphosphate hydrolases"/>
    <property type="match status" value="1"/>
</dbReference>
<proteinExistence type="predicted"/>
<dbReference type="InterPro" id="IPR027417">
    <property type="entry name" value="P-loop_NTPase"/>
</dbReference>
<dbReference type="GO" id="GO:0003677">
    <property type="term" value="F:DNA binding"/>
    <property type="evidence" value="ECO:0007669"/>
    <property type="project" value="UniProtKB-KW"/>
</dbReference>
<organism evidence="4 5">
    <name type="scientific">Armatimonas rosea</name>
    <dbReference type="NCBI Taxonomy" id="685828"/>
    <lineage>
        <taxon>Bacteria</taxon>
        <taxon>Bacillati</taxon>
        <taxon>Armatimonadota</taxon>
        <taxon>Armatimonadia</taxon>
        <taxon>Armatimonadales</taxon>
        <taxon>Armatimonadaceae</taxon>
        <taxon>Armatimonas</taxon>
    </lineage>
</organism>
<dbReference type="InterPro" id="IPR005158">
    <property type="entry name" value="BTAD"/>
</dbReference>
<protein>
    <submittedName>
        <fullName evidence="4">DNA-binding SARP family transcriptional activator</fullName>
    </submittedName>
</protein>
<keyword evidence="4" id="KW-0238">DNA-binding</keyword>
<evidence type="ECO:0000259" key="3">
    <source>
        <dbReference type="SMART" id="SM01043"/>
    </source>
</evidence>
<dbReference type="Proteomes" id="UP000520814">
    <property type="component" value="Unassembled WGS sequence"/>
</dbReference>
<gene>
    <name evidence="4" type="ORF">HNQ39_002529</name>
</gene>
<dbReference type="PANTHER" id="PTHR35807:SF1">
    <property type="entry name" value="TRANSCRIPTIONAL REGULATOR REDD"/>
    <property type="match status" value="1"/>
</dbReference>
<keyword evidence="5" id="KW-1185">Reference proteome</keyword>
<dbReference type="Gene3D" id="1.25.40.10">
    <property type="entry name" value="Tetratricopeptide repeat domain"/>
    <property type="match status" value="1"/>
</dbReference>
<dbReference type="InterPro" id="IPR051677">
    <property type="entry name" value="AfsR-DnrI-RedD_regulator"/>
</dbReference>
<dbReference type="AlphaFoldDB" id="A0A7W9SR73"/>
<evidence type="ECO:0000256" key="1">
    <source>
        <dbReference type="ARBA" id="ARBA00023015"/>
    </source>
</evidence>
<evidence type="ECO:0000313" key="5">
    <source>
        <dbReference type="Proteomes" id="UP000520814"/>
    </source>
</evidence>
<comment type="caution">
    <text evidence="4">The sequence shown here is derived from an EMBL/GenBank/DDBJ whole genome shotgun (WGS) entry which is preliminary data.</text>
</comment>
<accession>A0A7W9SR73</accession>
<keyword evidence="1" id="KW-0805">Transcription regulation</keyword>
<dbReference type="SMART" id="SM01043">
    <property type="entry name" value="BTAD"/>
    <property type="match status" value="1"/>
</dbReference>
<sequence>MISLTFFGPFEVCRDGKPVALALRRSDRLLAFLVAQNKPVAAPFVIENVWGDTGDATLRKAIAEVREALGEEIIRSQNQLLSLTQPISSDMERFDSLILASDPHQRREALALYTGPFLEGWDSPDDTWFQKEREKRKLLYLEQVRQQCQIAASRGDFVSASQLAFVATSIHPEYQQGWYDLLLAQEQRGEHVMARQSAERYHQYLTLKREKPDSRIQKLLAQLGHPKESREAAQVIAKGPMSLEDQHYIERPVDQSLQRALYEGQWTILIKGPRQTGKSSLLARGLNQHRQSGQLSIYTDLTLLDEEDLANAEQLCRHLASSLLLALKETGQLQDIWMSELPPAVMLTELLQDQLQFLSPGRLIWAIDGLDRVFGKPYQETFFAQLRSWHSLHALHPSPWSGLSLILVCSREPHLYIKDLHQSPFNIGVAIETEDFTYQESLHLYELSGASLLTREREALIDLLRGHPALLSRTFAVLARKQHSVAGLLEAPLESEIFRSHLHRLQALLEQQPALAAALMTTLAGQPCEERAFWELRSLGILQGRSSKQATFRCGLYRLMVRQSLEK</sequence>